<sequence length="180" mass="20393">MPAGCPFTHSGMGQFREIHKAFVAFGRVNSLPEYYGPKVKNDLKITPKQKPTIVGMFIVSMNEENPFYEKPTVGNLAILSTERQSKLGNSTFSILRAPRSVAQWAADHDSETPIKHIERLVQIYLATLNIDYEIRSWLDPPFESTSEHSTAAQNYGYMDSCRERIEVPNIYALCLPKLLI</sequence>
<dbReference type="AlphaFoldDB" id="A0A074ZZD9"/>
<dbReference type="Proteomes" id="UP000054324">
    <property type="component" value="Unassembled WGS sequence"/>
</dbReference>
<protein>
    <submittedName>
        <fullName evidence="1">Uncharacterized protein</fullName>
    </submittedName>
</protein>
<dbReference type="EMBL" id="KL596630">
    <property type="protein sequence ID" value="KER32818.1"/>
    <property type="molecule type" value="Genomic_DNA"/>
</dbReference>
<dbReference type="GeneID" id="20315303"/>
<evidence type="ECO:0000313" key="2">
    <source>
        <dbReference type="Proteomes" id="UP000054324"/>
    </source>
</evidence>
<keyword evidence="2" id="KW-1185">Reference proteome</keyword>
<evidence type="ECO:0000313" key="1">
    <source>
        <dbReference type="EMBL" id="KER32818.1"/>
    </source>
</evidence>
<organism evidence="1 2">
    <name type="scientific">Opisthorchis viverrini</name>
    <name type="common">Southeast Asian liver fluke</name>
    <dbReference type="NCBI Taxonomy" id="6198"/>
    <lineage>
        <taxon>Eukaryota</taxon>
        <taxon>Metazoa</taxon>
        <taxon>Spiralia</taxon>
        <taxon>Lophotrochozoa</taxon>
        <taxon>Platyhelminthes</taxon>
        <taxon>Trematoda</taxon>
        <taxon>Digenea</taxon>
        <taxon>Opisthorchiida</taxon>
        <taxon>Opisthorchiata</taxon>
        <taxon>Opisthorchiidae</taxon>
        <taxon>Opisthorchis</taxon>
    </lineage>
</organism>
<accession>A0A074ZZD9</accession>
<proteinExistence type="predicted"/>
<gene>
    <name evidence="1" type="ORF">T265_01115</name>
</gene>
<dbReference type="RefSeq" id="XP_009163340.1">
    <property type="nucleotide sequence ID" value="XM_009165076.1"/>
</dbReference>
<name>A0A074ZZD9_OPIVI</name>
<dbReference type="KEGG" id="ovi:T265_01115"/>
<dbReference type="CTD" id="20315303"/>
<reference evidence="1 2" key="1">
    <citation type="submission" date="2013-11" db="EMBL/GenBank/DDBJ databases">
        <title>Opisthorchis viverrini - life in the bile duct.</title>
        <authorList>
            <person name="Young N.D."/>
            <person name="Nagarajan N."/>
            <person name="Lin S.J."/>
            <person name="Korhonen P.K."/>
            <person name="Jex A.R."/>
            <person name="Hall R.S."/>
            <person name="Safavi-Hemami H."/>
            <person name="Kaewkong W."/>
            <person name="Bertrand D."/>
            <person name="Gao S."/>
            <person name="Seet Q."/>
            <person name="Wongkham S."/>
            <person name="Teh B.T."/>
            <person name="Wongkham C."/>
            <person name="Intapan P.M."/>
            <person name="Maleewong W."/>
            <person name="Yang X."/>
            <person name="Hu M."/>
            <person name="Wang Z."/>
            <person name="Hofmann A."/>
            <person name="Sternberg P.W."/>
            <person name="Tan P."/>
            <person name="Wang J."/>
            <person name="Gasser R.B."/>
        </authorList>
    </citation>
    <scope>NUCLEOTIDE SEQUENCE [LARGE SCALE GENOMIC DNA]</scope>
</reference>